<gene>
    <name evidence="7" type="ORF">AAG747_01075</name>
</gene>
<protein>
    <submittedName>
        <fullName evidence="7">Redoxin domain-containing protein</fullName>
    </submittedName>
</protein>
<evidence type="ECO:0000313" key="7">
    <source>
        <dbReference type="EMBL" id="MEN7546478.1"/>
    </source>
</evidence>
<dbReference type="InterPro" id="IPR000866">
    <property type="entry name" value="AhpC/TSA"/>
</dbReference>
<keyword evidence="5" id="KW-0175">Coiled coil</keyword>
<evidence type="ECO:0000256" key="5">
    <source>
        <dbReference type="SAM" id="Coils"/>
    </source>
</evidence>
<dbReference type="GO" id="GO:0016491">
    <property type="term" value="F:oxidoreductase activity"/>
    <property type="evidence" value="ECO:0007669"/>
    <property type="project" value="InterPro"/>
</dbReference>
<feature type="domain" description="Thioredoxin" evidence="6">
    <location>
        <begin position="236"/>
        <end position="376"/>
    </location>
</feature>
<comment type="caution">
    <text evidence="7">The sequence shown here is derived from an EMBL/GenBank/DDBJ whole genome shotgun (WGS) entry which is preliminary data.</text>
</comment>
<dbReference type="InterPro" id="IPR050553">
    <property type="entry name" value="Thioredoxin_ResA/DsbE_sf"/>
</dbReference>
<keyword evidence="4" id="KW-0676">Redox-active center</keyword>
<evidence type="ECO:0000256" key="2">
    <source>
        <dbReference type="ARBA" id="ARBA00022748"/>
    </source>
</evidence>
<dbReference type="GO" id="GO:0016209">
    <property type="term" value="F:antioxidant activity"/>
    <property type="evidence" value="ECO:0007669"/>
    <property type="project" value="InterPro"/>
</dbReference>
<dbReference type="EMBL" id="JBDKWZ010000001">
    <property type="protein sequence ID" value="MEN7546478.1"/>
    <property type="molecule type" value="Genomic_DNA"/>
</dbReference>
<dbReference type="GO" id="GO:0017004">
    <property type="term" value="P:cytochrome complex assembly"/>
    <property type="evidence" value="ECO:0007669"/>
    <property type="project" value="UniProtKB-KW"/>
</dbReference>
<comment type="subcellular location">
    <subcellularLocation>
        <location evidence="1">Cell envelope</location>
    </subcellularLocation>
</comment>
<evidence type="ECO:0000259" key="6">
    <source>
        <dbReference type="PROSITE" id="PS51352"/>
    </source>
</evidence>
<dbReference type="AlphaFoldDB" id="A0AAW9S273"/>
<evidence type="ECO:0000256" key="3">
    <source>
        <dbReference type="ARBA" id="ARBA00023157"/>
    </source>
</evidence>
<accession>A0AAW9S273</accession>
<reference evidence="7 8" key="1">
    <citation type="submission" date="2024-04" db="EMBL/GenBank/DDBJ databases">
        <title>Novel genus in family Flammeovirgaceae.</title>
        <authorList>
            <person name="Nguyen T.H."/>
            <person name="Vuong T.Q."/>
            <person name="Le H."/>
            <person name="Kim S.-G."/>
        </authorList>
    </citation>
    <scope>NUCLEOTIDE SEQUENCE [LARGE SCALE GENOMIC DNA]</scope>
    <source>
        <strain evidence="7 8">JCM 23209</strain>
    </source>
</reference>
<dbReference type="Pfam" id="PF14289">
    <property type="entry name" value="DUF4369"/>
    <property type="match status" value="1"/>
</dbReference>
<keyword evidence="3" id="KW-1015">Disulfide bond</keyword>
<dbReference type="RefSeq" id="WP_346819265.1">
    <property type="nucleotide sequence ID" value="NZ_JBDKWZ010000001.1"/>
</dbReference>
<dbReference type="InterPro" id="IPR036249">
    <property type="entry name" value="Thioredoxin-like_sf"/>
</dbReference>
<dbReference type="Proteomes" id="UP001403385">
    <property type="component" value="Unassembled WGS sequence"/>
</dbReference>
<proteinExistence type="predicted"/>
<keyword evidence="8" id="KW-1185">Reference proteome</keyword>
<dbReference type="GO" id="GO:0030313">
    <property type="term" value="C:cell envelope"/>
    <property type="evidence" value="ECO:0007669"/>
    <property type="project" value="UniProtKB-SubCell"/>
</dbReference>
<dbReference type="InterPro" id="IPR017937">
    <property type="entry name" value="Thioredoxin_CS"/>
</dbReference>
<evidence type="ECO:0000313" key="8">
    <source>
        <dbReference type="Proteomes" id="UP001403385"/>
    </source>
</evidence>
<dbReference type="PROSITE" id="PS00194">
    <property type="entry name" value="THIOREDOXIN_1"/>
    <property type="match status" value="1"/>
</dbReference>
<keyword evidence="2" id="KW-0201">Cytochrome c-type biogenesis</keyword>
<evidence type="ECO:0000256" key="1">
    <source>
        <dbReference type="ARBA" id="ARBA00004196"/>
    </source>
</evidence>
<evidence type="ECO:0000256" key="4">
    <source>
        <dbReference type="ARBA" id="ARBA00023284"/>
    </source>
</evidence>
<dbReference type="Pfam" id="PF00578">
    <property type="entry name" value="AhpC-TSA"/>
    <property type="match status" value="1"/>
</dbReference>
<organism evidence="7 8">
    <name type="scientific">Rapidithrix thailandica</name>
    <dbReference type="NCBI Taxonomy" id="413964"/>
    <lineage>
        <taxon>Bacteria</taxon>
        <taxon>Pseudomonadati</taxon>
        <taxon>Bacteroidota</taxon>
        <taxon>Cytophagia</taxon>
        <taxon>Cytophagales</taxon>
        <taxon>Flammeovirgaceae</taxon>
        <taxon>Rapidithrix</taxon>
    </lineage>
</organism>
<dbReference type="SUPFAM" id="SSF52833">
    <property type="entry name" value="Thioredoxin-like"/>
    <property type="match status" value="1"/>
</dbReference>
<dbReference type="PROSITE" id="PS51257">
    <property type="entry name" value="PROKAR_LIPOPROTEIN"/>
    <property type="match status" value="1"/>
</dbReference>
<feature type="coiled-coil region" evidence="5">
    <location>
        <begin position="151"/>
        <end position="178"/>
    </location>
</feature>
<dbReference type="InterPro" id="IPR025380">
    <property type="entry name" value="DUF4369"/>
</dbReference>
<name>A0AAW9S273_9BACT</name>
<dbReference type="InterPro" id="IPR013766">
    <property type="entry name" value="Thioredoxin_domain"/>
</dbReference>
<sequence length="376" mass="42980">MKNSFLIISLFLLGFACSNPKQEGTIQGFTLQGTVEGLDSGQVTLYKVQHDKTVPFDSTQLHQGSFTFKGTLEHPELVRIKFKGFKYPYMYFFMENQEMKFSSLLDSTGRLHLPEISGSALQDQYSQYNDSLYTLRKAGRSYYGEYRKAQEDKDQEKINELNALMEKAEQKQNAFIRETIAQHRKTILAPYLIYNNFSYGVSYEELKQLTEQVDNSMANYTFMQGLNKRLEVLNATKAGEKALDFTMNDPEGNPVSLSSFKGKVLLVDFWASWCGPCRKENPNIVKMYHELHPKGLEILGVSFDKDKAKWLKAIEDDELNWTHVSDLKYWENAAGKLYGIKAIPHTLVIDPNGIIAANGLHGEELRSKIEELLESN</sequence>
<dbReference type="PANTHER" id="PTHR42852">
    <property type="entry name" value="THIOL:DISULFIDE INTERCHANGE PROTEIN DSBE"/>
    <property type="match status" value="1"/>
</dbReference>
<dbReference type="PANTHER" id="PTHR42852:SF6">
    <property type="entry name" value="THIOL:DISULFIDE INTERCHANGE PROTEIN DSBE"/>
    <property type="match status" value="1"/>
</dbReference>
<dbReference type="CDD" id="cd02966">
    <property type="entry name" value="TlpA_like_family"/>
    <property type="match status" value="1"/>
</dbReference>
<dbReference type="PROSITE" id="PS51352">
    <property type="entry name" value="THIOREDOXIN_2"/>
    <property type="match status" value="1"/>
</dbReference>
<dbReference type="Gene3D" id="3.40.30.10">
    <property type="entry name" value="Glutaredoxin"/>
    <property type="match status" value="1"/>
</dbReference>